<dbReference type="PANTHER" id="PTHR11474">
    <property type="entry name" value="TYROSINASE FAMILY MEMBER"/>
    <property type="match status" value="1"/>
</dbReference>
<dbReference type="InterPro" id="IPR041640">
    <property type="entry name" value="Tyrosinase_C"/>
</dbReference>
<keyword evidence="3" id="KW-0560">Oxidoreductase</keyword>
<keyword evidence="5" id="KW-0732">Signal</keyword>
<protein>
    <recommendedName>
        <fullName evidence="6 7">Tyrosinase copper-binding domain-containing protein</fullName>
    </recommendedName>
</protein>
<dbReference type="PRINTS" id="PR00092">
    <property type="entry name" value="TYROSINASE"/>
</dbReference>
<feature type="domain" description="Tyrosinase copper-binding" evidence="7">
    <location>
        <begin position="291"/>
        <end position="302"/>
    </location>
</feature>
<keyword evidence="2" id="KW-0479">Metal-binding</keyword>
<dbReference type="InParanoid" id="A0A136JFC0"/>
<dbReference type="Pfam" id="PF18132">
    <property type="entry name" value="Tyrosinase_C"/>
    <property type="match status" value="1"/>
</dbReference>
<dbReference type="SUPFAM" id="SSF48056">
    <property type="entry name" value="Di-copper centre-containing domain"/>
    <property type="match status" value="1"/>
</dbReference>
<dbReference type="STRING" id="196109.A0A136JFC0"/>
<evidence type="ECO:0000259" key="7">
    <source>
        <dbReference type="PROSITE" id="PS00498"/>
    </source>
</evidence>
<dbReference type="InterPro" id="IPR008922">
    <property type="entry name" value="Di-copper_centre_dom_sf"/>
</dbReference>
<dbReference type="GO" id="GO:0004497">
    <property type="term" value="F:monooxygenase activity"/>
    <property type="evidence" value="ECO:0007669"/>
    <property type="project" value="UniProtKB-KW"/>
</dbReference>
<proteinExistence type="predicted"/>
<evidence type="ECO:0000313" key="9">
    <source>
        <dbReference type="Proteomes" id="UP000070501"/>
    </source>
</evidence>
<keyword evidence="9" id="KW-1185">Reference proteome</keyword>
<name>A0A136JFC0_9PEZI</name>
<dbReference type="OrthoDB" id="6132182at2759"/>
<dbReference type="InterPro" id="IPR002227">
    <property type="entry name" value="Tyrosinase_Cu-bd"/>
</dbReference>
<evidence type="ECO:0000256" key="2">
    <source>
        <dbReference type="ARBA" id="ARBA00022723"/>
    </source>
</evidence>
<dbReference type="PANTHER" id="PTHR11474:SF32">
    <property type="entry name" value="TYROSINASE"/>
    <property type="match status" value="1"/>
</dbReference>
<dbReference type="Gene3D" id="1.10.1280.10">
    <property type="entry name" value="Di-copper center containing domain from catechol oxidase"/>
    <property type="match status" value="1"/>
</dbReference>
<dbReference type="GO" id="GO:0046872">
    <property type="term" value="F:metal ion binding"/>
    <property type="evidence" value="ECO:0007669"/>
    <property type="project" value="UniProtKB-KW"/>
</dbReference>
<dbReference type="InterPro" id="IPR050316">
    <property type="entry name" value="Tyrosinase/Hemocyanin"/>
</dbReference>
<sequence length="598" mass="67288">MAVMHFTKRLLVLLPLVASIGAYQDRVPGNDKDSWTLYLLALNWLQYTSQDSKLSYYQLAAIHGAPGLTWDSVEPVPGSEKVGYCHHVSVLFPTWHRPYMALYEQTLYNIVQFVATLWPQSEAERWRETALKFRVPYWDCCRATGEGRSAFPDDIAGQPTITTAGPNGDQVIANPLYSYTFKPFDSSIFPALPWNSWPETKRAPQPMVATNAVSNNSFVARAFDLNIENYQQRLYNLFAHYNNYSAFSNEAWITNSTGYTQDSVESLHDSIHVAAGGYFGHLAIIGFSAFDPFFFLHHVNFDRIFAMWQVLNPDSFVVPTRAVYSTHTSSAGAMQDADTDLTPFRRNDTSFWTSNMVRDHEVFGYTYQEVVNKSHNDTASWINKLYTTYSPVSMRFLQQGSVTESDTAEHGVPIIEHHQSAEEMEHSVIPSTIHAGISRQAIFLGDNFIDWSANIRADKDIYGTSYTVYLFLGKVPRDVLLWPIAKNLVGSLGVFGMSKMVSESRIGQQISGTIPLTSAIVRSIYQGHVNSLHVADATRFLRTHLKFAAALANGTIIGEEGFRGLRISIVASTTRRPSSRFELATRQDGETRFTLFDS</sequence>
<dbReference type="AlphaFoldDB" id="A0A136JFC0"/>
<dbReference type="PROSITE" id="PS00497">
    <property type="entry name" value="TYROSINASE_1"/>
    <property type="match status" value="1"/>
</dbReference>
<accession>A0A136JFC0</accession>
<organism evidence="8 9">
    <name type="scientific">Microdochium bolleyi</name>
    <dbReference type="NCBI Taxonomy" id="196109"/>
    <lineage>
        <taxon>Eukaryota</taxon>
        <taxon>Fungi</taxon>
        <taxon>Dikarya</taxon>
        <taxon>Ascomycota</taxon>
        <taxon>Pezizomycotina</taxon>
        <taxon>Sordariomycetes</taxon>
        <taxon>Xylariomycetidae</taxon>
        <taxon>Xylariales</taxon>
        <taxon>Microdochiaceae</taxon>
        <taxon>Microdochium</taxon>
    </lineage>
</organism>
<evidence type="ECO:0000256" key="1">
    <source>
        <dbReference type="ARBA" id="ARBA00001973"/>
    </source>
</evidence>
<evidence type="ECO:0000313" key="8">
    <source>
        <dbReference type="EMBL" id="KXJ95839.1"/>
    </source>
</evidence>
<evidence type="ECO:0000259" key="6">
    <source>
        <dbReference type="PROSITE" id="PS00497"/>
    </source>
</evidence>
<dbReference type="PROSITE" id="PS00498">
    <property type="entry name" value="TYROSINASE_2"/>
    <property type="match status" value="1"/>
</dbReference>
<evidence type="ECO:0000256" key="3">
    <source>
        <dbReference type="ARBA" id="ARBA00023002"/>
    </source>
</evidence>
<comment type="cofactor">
    <cofactor evidence="1">
        <name>Cu(2+)</name>
        <dbReference type="ChEBI" id="CHEBI:29036"/>
    </cofactor>
</comment>
<dbReference type="Pfam" id="PF00264">
    <property type="entry name" value="Tyrosinase"/>
    <property type="match status" value="1"/>
</dbReference>
<dbReference type="EMBL" id="KQ964246">
    <property type="protein sequence ID" value="KXJ95839.1"/>
    <property type="molecule type" value="Genomic_DNA"/>
</dbReference>
<feature type="signal peptide" evidence="5">
    <location>
        <begin position="1"/>
        <end position="22"/>
    </location>
</feature>
<dbReference type="Gene3D" id="2.60.310.20">
    <property type="match status" value="1"/>
</dbReference>
<evidence type="ECO:0000256" key="4">
    <source>
        <dbReference type="ARBA" id="ARBA00023033"/>
    </source>
</evidence>
<dbReference type="Proteomes" id="UP000070501">
    <property type="component" value="Unassembled WGS sequence"/>
</dbReference>
<evidence type="ECO:0000256" key="5">
    <source>
        <dbReference type="SAM" id="SignalP"/>
    </source>
</evidence>
<feature type="domain" description="Tyrosinase copper-binding" evidence="6">
    <location>
        <begin position="86"/>
        <end position="104"/>
    </location>
</feature>
<gene>
    <name evidence="8" type="ORF">Micbo1qcDRAFT_192748</name>
</gene>
<feature type="chain" id="PRO_5007293741" description="Tyrosinase copper-binding domain-containing protein" evidence="5">
    <location>
        <begin position="23"/>
        <end position="598"/>
    </location>
</feature>
<reference evidence="9" key="1">
    <citation type="submission" date="2016-02" db="EMBL/GenBank/DDBJ databases">
        <title>Draft genome sequence of Microdochium bolleyi, a fungal endophyte of beachgrass.</title>
        <authorList>
            <consortium name="DOE Joint Genome Institute"/>
            <person name="David A.S."/>
            <person name="May G."/>
            <person name="Haridas S."/>
            <person name="Lim J."/>
            <person name="Wang M."/>
            <person name="Labutti K."/>
            <person name="Lipzen A."/>
            <person name="Barry K."/>
            <person name="Grigoriev I.V."/>
        </authorList>
    </citation>
    <scope>NUCLEOTIDE SEQUENCE [LARGE SCALE GENOMIC DNA]</scope>
    <source>
        <strain evidence="9">J235TASD1</strain>
    </source>
</reference>
<keyword evidence="4" id="KW-0503">Monooxygenase</keyword>